<accession>A0A081LBV3</accession>
<dbReference type="Proteomes" id="UP000028091">
    <property type="component" value="Unassembled WGS sequence"/>
</dbReference>
<proteinExistence type="predicted"/>
<dbReference type="InterPro" id="IPR036650">
    <property type="entry name" value="CAT_RNA-bd_dom_sf"/>
</dbReference>
<dbReference type="eggNOG" id="COG3711">
    <property type="taxonomic scope" value="Bacteria"/>
</dbReference>
<keyword evidence="4" id="KW-1185">Reference proteome</keyword>
<evidence type="ECO:0000313" key="4">
    <source>
        <dbReference type="Proteomes" id="UP000028091"/>
    </source>
</evidence>
<gene>
    <name evidence="3" type="ORF">BA70_17750</name>
</gene>
<name>A0A081LBV3_9BACI</name>
<dbReference type="OrthoDB" id="9813552at2"/>
<evidence type="ECO:0000259" key="2">
    <source>
        <dbReference type="PROSITE" id="PS51372"/>
    </source>
</evidence>
<evidence type="ECO:0000256" key="1">
    <source>
        <dbReference type="ARBA" id="ARBA00022737"/>
    </source>
</evidence>
<comment type="caution">
    <text evidence="3">The sequence shown here is derived from an EMBL/GenBank/DDBJ whole genome shotgun (WGS) entry which is preliminary data.</text>
</comment>
<feature type="domain" description="PRD" evidence="2">
    <location>
        <begin position="172"/>
        <end position="278"/>
    </location>
</feature>
<dbReference type="InterPro" id="IPR004341">
    <property type="entry name" value="CAT_RNA-bd_dom"/>
</dbReference>
<organism evidence="3 4">
    <name type="scientific">Bacillus zhangzhouensis</name>
    <dbReference type="NCBI Taxonomy" id="1178540"/>
    <lineage>
        <taxon>Bacteria</taxon>
        <taxon>Bacillati</taxon>
        <taxon>Bacillota</taxon>
        <taxon>Bacilli</taxon>
        <taxon>Bacillales</taxon>
        <taxon>Bacillaceae</taxon>
        <taxon>Bacillus</taxon>
    </lineage>
</organism>
<keyword evidence="1" id="KW-0677">Repeat</keyword>
<dbReference type="InterPro" id="IPR011608">
    <property type="entry name" value="PRD"/>
</dbReference>
<dbReference type="Pfam" id="PF00874">
    <property type="entry name" value="PRD"/>
    <property type="match status" value="2"/>
</dbReference>
<dbReference type="GO" id="GO:0006355">
    <property type="term" value="P:regulation of DNA-templated transcription"/>
    <property type="evidence" value="ECO:0007669"/>
    <property type="project" value="InterPro"/>
</dbReference>
<dbReference type="InterPro" id="IPR036634">
    <property type="entry name" value="PRD_sf"/>
</dbReference>
<dbReference type="GO" id="GO:0003723">
    <property type="term" value="F:RNA binding"/>
    <property type="evidence" value="ECO:0007669"/>
    <property type="project" value="InterPro"/>
</dbReference>
<dbReference type="Gene3D" id="2.30.24.10">
    <property type="entry name" value="CAT RNA-binding domain"/>
    <property type="match status" value="1"/>
</dbReference>
<sequence length="278" mass="33108">MQIQKVLNNNVISVIDEHGKEIVVMGRGIAFQRRPGDPVDEALIDKVFRLEDHSVHERMKMLLQEVPYDVVKVTEEMIQYAHTKLNRRLNESLHVSLADHIHYAIERLKKNHLIENSLIWEIKRLYKDEFLVAKDCLEMIEERLHIELPEDEAGFIAMHIINAELNEDMNTTVNITKEVNAILTIVKYHLNMEFDEDSLNFYRFLTHLRFFVQRLINETLLVSEDQDLYQLIKVKYPKAYECAKKIAEYVYQTYHRDLTSEEMLYLSIHLNRLIKREK</sequence>
<dbReference type="NCBIfam" id="NF046042">
    <property type="entry name" value="LicT"/>
    <property type="match status" value="1"/>
</dbReference>
<dbReference type="SUPFAM" id="SSF63520">
    <property type="entry name" value="PTS-regulatory domain, PRD"/>
    <property type="match status" value="2"/>
</dbReference>
<dbReference type="RefSeq" id="WP_034320761.1">
    <property type="nucleotide sequence ID" value="NZ_JAVIKA010000007.1"/>
</dbReference>
<dbReference type="PANTHER" id="PTHR30185">
    <property type="entry name" value="CRYPTIC BETA-GLUCOSIDE BGL OPERON ANTITERMINATOR"/>
    <property type="match status" value="1"/>
</dbReference>
<dbReference type="InterPro" id="IPR050661">
    <property type="entry name" value="BglG_antiterminators"/>
</dbReference>
<protein>
    <submittedName>
        <fullName evidence="3">Transcription antiterminator LicT</fullName>
    </submittedName>
</protein>
<dbReference type="PROSITE" id="PS51372">
    <property type="entry name" value="PRD_2"/>
    <property type="match status" value="2"/>
</dbReference>
<dbReference type="EMBL" id="JOTP01000007">
    <property type="protein sequence ID" value="KEP26729.1"/>
    <property type="molecule type" value="Genomic_DNA"/>
</dbReference>
<dbReference type="AlphaFoldDB" id="A0A081LBV3"/>
<reference evidence="3 4" key="1">
    <citation type="submission" date="2012-09" db="EMBL/GenBank/DDBJ databases">
        <title>Genome Sequence of Bacillus sp. DW5-4.</title>
        <authorList>
            <person name="Lai Q."/>
            <person name="Liu Y."/>
            <person name="Shao Z."/>
        </authorList>
    </citation>
    <scope>NUCLEOTIDE SEQUENCE [LARGE SCALE GENOMIC DNA]</scope>
    <source>
        <strain evidence="3 4">DW5-4</strain>
    </source>
</reference>
<feature type="domain" description="PRD" evidence="2">
    <location>
        <begin position="65"/>
        <end position="170"/>
    </location>
</feature>
<dbReference type="SMART" id="SM01061">
    <property type="entry name" value="CAT_RBD"/>
    <property type="match status" value="1"/>
</dbReference>
<dbReference type="PANTHER" id="PTHR30185:SF15">
    <property type="entry name" value="CRYPTIC BETA-GLUCOSIDE BGL OPERON ANTITERMINATOR"/>
    <property type="match status" value="1"/>
</dbReference>
<dbReference type="Pfam" id="PF03123">
    <property type="entry name" value="CAT_RBD"/>
    <property type="match status" value="1"/>
</dbReference>
<evidence type="ECO:0000313" key="3">
    <source>
        <dbReference type="EMBL" id="KEP26729.1"/>
    </source>
</evidence>
<dbReference type="Gene3D" id="1.10.1790.10">
    <property type="entry name" value="PRD domain"/>
    <property type="match status" value="2"/>
</dbReference>
<dbReference type="SUPFAM" id="SSF50151">
    <property type="entry name" value="SacY-like RNA-binding domain"/>
    <property type="match status" value="1"/>
</dbReference>